<dbReference type="GO" id="GO:0031902">
    <property type="term" value="C:late endosome membrane"/>
    <property type="evidence" value="ECO:0007669"/>
    <property type="project" value="UniProtKB-SubCell"/>
</dbReference>
<dbReference type="GO" id="GO:0030897">
    <property type="term" value="C:HOPS complex"/>
    <property type="evidence" value="ECO:0007669"/>
    <property type="project" value="UniProtKB-UniRule"/>
</dbReference>
<evidence type="ECO:0000256" key="3">
    <source>
        <dbReference type="PIRNR" id="PIRNR007949"/>
    </source>
</evidence>
<keyword evidence="7" id="KW-1185">Reference proteome</keyword>
<dbReference type="Proteomes" id="UP001187531">
    <property type="component" value="Unassembled WGS sequence"/>
</dbReference>
<keyword evidence="3" id="KW-0653">Protein transport</keyword>
<evidence type="ECO:0000313" key="7">
    <source>
        <dbReference type="Proteomes" id="UP001187531"/>
    </source>
</evidence>
<dbReference type="PANTHER" id="PTHR12811:SF0">
    <property type="entry name" value="VACUOLAR PROTEIN SORTING-ASSOCIATED PROTEIN 16 HOMOLOG"/>
    <property type="match status" value="1"/>
</dbReference>
<dbReference type="InterPro" id="IPR036322">
    <property type="entry name" value="WD40_repeat_dom_sf"/>
</dbReference>
<dbReference type="InterPro" id="IPR038132">
    <property type="entry name" value="Vps16_C_sf"/>
</dbReference>
<dbReference type="GO" id="GO:0005765">
    <property type="term" value="C:lysosomal membrane"/>
    <property type="evidence" value="ECO:0007669"/>
    <property type="project" value="UniProtKB-SubCell"/>
</dbReference>
<feature type="domain" description="Vps16 C-terminal" evidence="4">
    <location>
        <begin position="532"/>
        <end position="830"/>
    </location>
</feature>
<dbReference type="GO" id="GO:0006886">
    <property type="term" value="P:intracellular protein transport"/>
    <property type="evidence" value="ECO:0007669"/>
    <property type="project" value="InterPro"/>
</dbReference>
<keyword evidence="3" id="KW-0458">Lysosome</keyword>
<dbReference type="GO" id="GO:0003779">
    <property type="term" value="F:actin binding"/>
    <property type="evidence" value="ECO:0007669"/>
    <property type="project" value="TreeGrafter"/>
</dbReference>
<dbReference type="InterPro" id="IPR016534">
    <property type="entry name" value="VPS16"/>
</dbReference>
<dbReference type="InterPro" id="IPR006926">
    <property type="entry name" value="Vps16_N"/>
</dbReference>
<keyword evidence="3" id="KW-0967">Endosome</keyword>
<comment type="subcellular location">
    <subcellularLocation>
        <location evidence="3">Late endosome membrane</location>
        <topology evidence="3">Peripheral membrane protein</topology>
        <orientation evidence="3">Cytoplasmic side</orientation>
    </subcellularLocation>
    <subcellularLocation>
        <location evidence="3">Lysosome membrane</location>
        <topology evidence="3">Peripheral membrane protein</topology>
        <orientation evidence="3">Cytoplasmic side</orientation>
    </subcellularLocation>
    <text evidence="3">Cytoplasmic, peripheral membrane protein associated with late endosomes/lysosomes.</text>
</comment>
<comment type="function">
    <text evidence="3">Plays a role in vesicle-mediated protein trafficking to lysosomal compartments including the endocytic membrane transport and autophagic pathways. Believed to act as a core component of the putative HOPS and CORVET endosomal tethering complexes.</text>
</comment>
<keyword evidence="3" id="KW-0813">Transport</keyword>
<dbReference type="EMBL" id="JAVRJZ010000006">
    <property type="protein sequence ID" value="KAK2721627.1"/>
    <property type="molecule type" value="Genomic_DNA"/>
</dbReference>
<comment type="similarity">
    <text evidence="1 3">Belongs to the VPS16 family.</text>
</comment>
<dbReference type="GO" id="GO:0042144">
    <property type="term" value="P:vacuole fusion, non-autophagic"/>
    <property type="evidence" value="ECO:0007669"/>
    <property type="project" value="TreeGrafter"/>
</dbReference>
<comment type="caution">
    <text evidence="6">The sequence shown here is derived from an EMBL/GenBank/DDBJ whole genome shotgun (WGS) entry which is preliminary data.</text>
</comment>
<protein>
    <recommendedName>
        <fullName evidence="2 3">Vacuolar protein sorting-associated protein 16 homolog</fullName>
    </recommendedName>
</protein>
<name>A0AA88IGS7_ARTSF</name>
<dbReference type="Pfam" id="PF04841">
    <property type="entry name" value="Vps16_N"/>
    <property type="match status" value="1"/>
</dbReference>
<organism evidence="6 7">
    <name type="scientific">Artemia franciscana</name>
    <name type="common">Brine shrimp</name>
    <name type="synonym">Artemia sanfranciscana</name>
    <dbReference type="NCBI Taxonomy" id="6661"/>
    <lineage>
        <taxon>Eukaryota</taxon>
        <taxon>Metazoa</taxon>
        <taxon>Ecdysozoa</taxon>
        <taxon>Arthropoda</taxon>
        <taxon>Crustacea</taxon>
        <taxon>Branchiopoda</taxon>
        <taxon>Anostraca</taxon>
        <taxon>Artemiidae</taxon>
        <taxon>Artemia</taxon>
    </lineage>
</organism>
<gene>
    <name evidence="6" type="ORF">QYM36_003806</name>
</gene>
<evidence type="ECO:0000259" key="4">
    <source>
        <dbReference type="Pfam" id="PF04840"/>
    </source>
</evidence>
<keyword evidence="3" id="KW-0472">Membrane</keyword>
<dbReference type="Gene3D" id="1.10.150.780">
    <property type="entry name" value="Vps16, C-terminal region"/>
    <property type="match status" value="1"/>
</dbReference>
<dbReference type="GO" id="GO:0033263">
    <property type="term" value="C:CORVET complex"/>
    <property type="evidence" value="ECO:0007669"/>
    <property type="project" value="UniProtKB-UniRule"/>
</dbReference>
<feature type="domain" description="Vps16 N-terminal" evidence="5">
    <location>
        <begin position="4"/>
        <end position="409"/>
    </location>
</feature>
<evidence type="ECO:0000256" key="2">
    <source>
        <dbReference type="ARBA" id="ARBA00017947"/>
    </source>
</evidence>
<dbReference type="PIRSF" id="PIRSF007949">
    <property type="entry name" value="VPS16"/>
    <property type="match status" value="1"/>
</dbReference>
<dbReference type="PANTHER" id="PTHR12811">
    <property type="entry name" value="VACUOLAR PROTEIN SORTING VPS16"/>
    <property type="match status" value="1"/>
</dbReference>
<dbReference type="SUPFAM" id="SSF50978">
    <property type="entry name" value="WD40 repeat-like"/>
    <property type="match status" value="1"/>
</dbReference>
<evidence type="ECO:0000313" key="6">
    <source>
        <dbReference type="EMBL" id="KAK2721627.1"/>
    </source>
</evidence>
<dbReference type="Gene3D" id="2.130.10.10">
    <property type="entry name" value="YVTN repeat-like/Quinoprotein amine dehydrogenase"/>
    <property type="match status" value="1"/>
</dbReference>
<evidence type="ECO:0000256" key="1">
    <source>
        <dbReference type="ARBA" id="ARBA00009250"/>
    </source>
</evidence>
<proteinExistence type="inferred from homology"/>
<dbReference type="Pfam" id="PF04840">
    <property type="entry name" value="Vps16_C"/>
    <property type="match status" value="1"/>
</dbReference>
<dbReference type="InterPro" id="IPR006925">
    <property type="entry name" value="Vps16_C"/>
</dbReference>
<reference evidence="6" key="1">
    <citation type="submission" date="2023-07" db="EMBL/GenBank/DDBJ databases">
        <title>Chromosome-level genome assembly of Artemia franciscana.</title>
        <authorList>
            <person name="Jo E."/>
        </authorList>
    </citation>
    <scope>NUCLEOTIDE SEQUENCE</scope>
    <source>
        <tissue evidence="6">Whole body</tissue>
    </source>
</reference>
<evidence type="ECO:0000259" key="5">
    <source>
        <dbReference type="Pfam" id="PF04841"/>
    </source>
</evidence>
<dbReference type="GO" id="GO:0016197">
    <property type="term" value="P:endosomal transport"/>
    <property type="evidence" value="ECO:0007669"/>
    <property type="project" value="TreeGrafter"/>
</dbReference>
<dbReference type="AlphaFoldDB" id="A0AA88IGS7"/>
<sequence length="846" mass="96410">MLHTADWVQLERRHFYRKKTLYSSLAWQSELNFEDCYVSSCTFGGPVAVWQKSVQSPSKQIILIYSCSGIRISSIVWSSGQFLTCGWSENEELVCIQNDGTVHVYNLYGEKIRSFGLGKDAKDSKIIEARIYRSPAGTGVVVLTTLYRFYAMTNIEVGTLKRLPDVPGLTSLPSCWSAFANDDSQKTVVFVANNKDIFLLNPSETATFQKYPEINDFGKIIQVAFSRMGESVAMATENGTLWIGSSDLKDKYCEIALKDSAVRQIVWCGITAVVCSLEDSVTLVSTEGNLITYYYSSLTYLVQELDCVRVFTDDVHDLIQKVPKVTLDIFRIGSIEPGSMLLEAAKEYQKKSYKCEEYIRLTRNQLAKAVQQCTEAAGHEFDPKLQKSLLKAAQIGKGFIEGHDPEKFVLMARTLRVLNAVRNEQIGIPITIDQVNYSSIAVLLERLVSRRQFQLALEAAKFMELSKTDVISQILTHWVCYKMKEVGQDPEVVAREIAEKVRDLQGISPGDIAAKAMLLNKKEVHAKVSSMQVYAKLLEYESNSRKQVRLLLKMDQESERSTLKIDKTALSRALESGDGDLIVEVLLYLKAKMNKGEFQMFVRQHPVALATYVNILREKVPASLRDIYEQEDDYLQESFYFLEEAFFQTEVVDKRYPLLQSARDCARKGRNDDTAQFIDEACKLTKLQTELEQKYGQKMVNKSLADTLKELWSRGNGKMAEEWARTFKLSEKRVWWLKVHCFSELGEWTELEKLSKTKKSPIGYEPFVDACLKIGTISEAIKYLPKIKEENKIDYFIKAELYEDAIQLAFDRRDGESLLNIQGRVASNRNLVEKINLLKSQLDSRR</sequence>
<dbReference type="InterPro" id="IPR015943">
    <property type="entry name" value="WD40/YVTN_repeat-like_dom_sf"/>
</dbReference>
<accession>A0AA88IGS7</accession>